<evidence type="ECO:0000313" key="4">
    <source>
        <dbReference type="Proteomes" id="UP001324634"/>
    </source>
</evidence>
<name>A0AAX4HKK4_9BACT</name>
<dbReference type="Gene3D" id="2.60.120.40">
    <property type="match status" value="1"/>
</dbReference>
<reference evidence="3 4" key="1">
    <citation type="submission" date="2023-11" db="EMBL/GenBank/DDBJ databases">
        <title>Peredibacter starrii A3.12.</title>
        <authorList>
            <person name="Mitchell R.J."/>
        </authorList>
    </citation>
    <scope>NUCLEOTIDE SEQUENCE [LARGE SCALE GENOMIC DNA]</scope>
    <source>
        <strain evidence="3 4">A3.12</strain>
    </source>
</reference>
<dbReference type="GO" id="GO:0003700">
    <property type="term" value="F:DNA-binding transcription factor activity"/>
    <property type="evidence" value="ECO:0007669"/>
    <property type="project" value="TreeGrafter"/>
</dbReference>
<dbReference type="InterPro" id="IPR008983">
    <property type="entry name" value="Tumour_necrosis_fac-like_dom"/>
</dbReference>
<evidence type="ECO:0000259" key="2">
    <source>
        <dbReference type="PROSITE" id="PS51688"/>
    </source>
</evidence>
<dbReference type="GO" id="GO:0045893">
    <property type="term" value="P:positive regulation of DNA-templated transcription"/>
    <property type="evidence" value="ECO:0007669"/>
    <property type="project" value="TreeGrafter"/>
</dbReference>
<protein>
    <submittedName>
        <fullName evidence="3">Tail fiber domain-containing protein</fullName>
    </submittedName>
</protein>
<feature type="domain" description="Peptidase S74" evidence="2">
    <location>
        <begin position="1199"/>
        <end position="1296"/>
    </location>
</feature>
<gene>
    <name evidence="3" type="ORF">SOO65_13580</name>
</gene>
<dbReference type="InterPro" id="IPR030392">
    <property type="entry name" value="S74_ICA"/>
</dbReference>
<dbReference type="GO" id="GO:0043565">
    <property type="term" value="F:sequence-specific DNA binding"/>
    <property type="evidence" value="ECO:0007669"/>
    <property type="project" value="TreeGrafter"/>
</dbReference>
<dbReference type="Pfam" id="PF13884">
    <property type="entry name" value="Peptidase_S74"/>
    <property type="match status" value="1"/>
</dbReference>
<dbReference type="PANTHER" id="PTHR13029">
    <property type="match status" value="1"/>
</dbReference>
<dbReference type="GO" id="GO:0016540">
    <property type="term" value="P:protein autoprocessing"/>
    <property type="evidence" value="ECO:0007669"/>
    <property type="project" value="TreeGrafter"/>
</dbReference>
<feature type="coiled-coil region" evidence="1">
    <location>
        <begin position="1287"/>
        <end position="1324"/>
    </location>
</feature>
<evidence type="ECO:0000313" key="3">
    <source>
        <dbReference type="EMBL" id="WPU63720.1"/>
    </source>
</evidence>
<dbReference type="RefSeq" id="WP_321390961.1">
    <property type="nucleotide sequence ID" value="NZ_CP139487.1"/>
</dbReference>
<dbReference type="Gene3D" id="1.10.10.10">
    <property type="entry name" value="Winged helix-like DNA-binding domain superfamily/Winged helix DNA-binding domain"/>
    <property type="match status" value="1"/>
</dbReference>
<dbReference type="EMBL" id="CP139487">
    <property type="protein sequence ID" value="WPU63720.1"/>
    <property type="molecule type" value="Genomic_DNA"/>
</dbReference>
<sequence length="1327" mass="137578">MMALLAVGLTTAEIVIASDSLSYSGRLVNANGSPVVGPVDLKFELAYSGNTSAILCSQDLAGVSLTNGVFHAKLEMVCGTSLNEVLASVPTGQEAVIRITNTTPTPDKVYSFQALYSVPSAQVAHGLSKLNANNNEVLTWTGSRWEPKPITGATGGTVTSVAAGTGLLGGTITNTGTLSVDVGTGAGKIPQLDGSGKLATSVETDPSVQSFAKSALPTCGMGQVLKSNGTAFSCVMDVDTDTTLVADGSTLFTSGLTIGVKAQGLLDTHLSGISSSCGVNQILMTNGLGSFACADKQWGESLGNLFFSTGSVTIGGTAPASSAILDLQSTTKGFLPPRMTTAQRNGLAATVGLMVYDTTENALFIFDGTQWIFASDSKGGYFRATRSTNQSAANGGTSTTILPNVESIDTENAFDPATGMYTVPRSGFYHFSAIVYWDSINTYGGLTIKANTGAIIGSAFHQLSTGSQLYLNASGSSYLNAGDKVYAYVWQWNSGAANVTYSSLAGFRVGSGGASGGGGGGALTADSVSSGHVVDDSLTVDDVNFASSEGIQFPQLGANPGSGIPGQLYYNSSTNALMFYNGTSWQALGASGVVSANTVDSSKIVDGTVTGSDIASSTITYSNLNLSDGVIPEAKVAGLTAALAGKEPTISAGTTAQYWRGDKSWQTLNTTVVPEGSNLYFLDSRVRNALLSGYGVGSALPLAATDTLIEALGKLEGQIIANDAAFDNSGVWSKNVLDVYYNAGKVGIGTSSPLQTLDVRGAISASGRVYDETGVSFELGIAGKPTSINDGELSISSTGNVGVGTTSPLTPVHVSKDWNGQSSTNVLSAFDSFDDQSRMVLRRANGDPGSESQILTGENLGGIQFRGWTSGGAYTSNSTASITAVAAENYTASAFGTNLQFTTVANGTSTPVARLTISSEGNVGIGTNSPEERLHVVGDIKSESTESYNVIESRTSSETNYSPHFILRRSRGTSSAPTYVQSGDTMGLLTFRNHTGAQGATVYSYATENHTASASGANLMFSTIPNGTNTNTPRMTIDQGGNVGIGITAPTAKFQVVKEAAASAGEVMARFSVSDASGYMAINNNTGADGTISPVMYGLTNSTIGSVGMIGDVSGVDSGTAPAINLQARAGAALTSNRAILSVSNYTTEYVRVDRVGNMGIGDSSPTYKLDVAGDINSTTRLRIAGTQVCTSAGCTASSDRRLKENIRPLDNALDKILMLQGVEYDYKDKAKFGDKHQVGVIAQEVEKIYPEVVITDPKTGMKSVAYDHLVAPLIEAVKGINRSIDSKADREEIEVIKAENQKLKQENAEIKARLERIEKLLIQKAK</sequence>
<accession>A0AAX4HKK4</accession>
<keyword evidence="4" id="KW-1185">Reference proteome</keyword>
<dbReference type="Proteomes" id="UP001324634">
    <property type="component" value="Chromosome"/>
</dbReference>
<dbReference type="SUPFAM" id="SSF49842">
    <property type="entry name" value="TNF-like"/>
    <property type="match status" value="1"/>
</dbReference>
<dbReference type="PROSITE" id="PS51688">
    <property type="entry name" value="ICA"/>
    <property type="match status" value="1"/>
</dbReference>
<dbReference type="KEGG" id="psti:SOO65_13580"/>
<dbReference type="PANTHER" id="PTHR13029:SF18">
    <property type="entry name" value="MYELIN REGULATORY FACTOR HOMOLOG 1"/>
    <property type="match status" value="1"/>
</dbReference>
<keyword evidence="1" id="KW-0175">Coiled coil</keyword>
<proteinExistence type="predicted"/>
<dbReference type="InterPro" id="IPR036388">
    <property type="entry name" value="WH-like_DNA-bd_sf"/>
</dbReference>
<dbReference type="InterPro" id="IPR051577">
    <property type="entry name" value="MRF-like"/>
</dbReference>
<organism evidence="3 4">
    <name type="scientific">Peredibacter starrii</name>
    <dbReference type="NCBI Taxonomy" id="28202"/>
    <lineage>
        <taxon>Bacteria</taxon>
        <taxon>Pseudomonadati</taxon>
        <taxon>Bdellovibrionota</taxon>
        <taxon>Bacteriovoracia</taxon>
        <taxon>Bacteriovoracales</taxon>
        <taxon>Bacteriovoracaceae</taxon>
        <taxon>Peredibacter</taxon>
    </lineage>
</organism>
<evidence type="ECO:0000256" key="1">
    <source>
        <dbReference type="SAM" id="Coils"/>
    </source>
</evidence>